<name>A0A7I8JA41_SPIIN</name>
<accession>A0A7I8JA41</accession>
<gene>
    <name evidence="1" type="ORF">SI7747_10013038</name>
</gene>
<dbReference type="EMBL" id="CACRZD030000010">
    <property type="protein sequence ID" value="CAA6666645.1"/>
    <property type="molecule type" value="Genomic_DNA"/>
</dbReference>
<dbReference type="Proteomes" id="UP001189122">
    <property type="component" value="Unassembled WGS sequence"/>
</dbReference>
<evidence type="ECO:0000313" key="1">
    <source>
        <dbReference type="EMBL" id="CAA2627385.1"/>
    </source>
</evidence>
<protein>
    <submittedName>
        <fullName evidence="1">Uncharacterized protein</fullName>
    </submittedName>
</protein>
<dbReference type="EMBL" id="LR743597">
    <property type="protein sequence ID" value="CAA2627385.1"/>
    <property type="molecule type" value="Genomic_DNA"/>
</dbReference>
<keyword evidence="2" id="KW-1185">Reference proteome</keyword>
<evidence type="ECO:0000313" key="2">
    <source>
        <dbReference type="Proteomes" id="UP001189122"/>
    </source>
</evidence>
<dbReference type="AlphaFoldDB" id="A0A7I8JA41"/>
<reference evidence="1 2" key="1">
    <citation type="submission" date="2019-12" db="EMBL/GenBank/DDBJ databases">
        <authorList>
            <person name="Scholz U."/>
            <person name="Mascher M."/>
            <person name="Fiebig A."/>
        </authorList>
    </citation>
    <scope>NUCLEOTIDE SEQUENCE</scope>
</reference>
<sequence length="343" mass="38146">MEHLSLNPLARRSKLIPLVRCSLSGVDSLMSAHDRPLQLRAPAPRDVRRPTRRMLATSSITSATVGGVQQVQEENETLQLYPKFSSRGEPVELPENVVPEAFREWGVQIFDWQTQCPTLAETAKPSLIYKLIKLLPTVGCEADAATRYTVEEKIVQGSDAKLAAFAYDQTGSYVAVWAIKEHTDGRSFEIEHCLVHPKNHEVRIRIIQSIKMEQMVLSIKKINLGGCAIRESGFASTVAMEESEVLGTWQSACVAATFTDLQTNAIRELAGERRQELVRGQEGLVTLPKKLWSSIGKKEDESWVEAGWLIDQGQAITSRCVFLKDGNLKEIAVGHEAEIPKDV</sequence>
<proteinExistence type="predicted"/>
<organism evidence="1">
    <name type="scientific">Spirodela intermedia</name>
    <name type="common">Intermediate duckweed</name>
    <dbReference type="NCBI Taxonomy" id="51605"/>
    <lineage>
        <taxon>Eukaryota</taxon>
        <taxon>Viridiplantae</taxon>
        <taxon>Streptophyta</taxon>
        <taxon>Embryophyta</taxon>
        <taxon>Tracheophyta</taxon>
        <taxon>Spermatophyta</taxon>
        <taxon>Magnoliopsida</taxon>
        <taxon>Liliopsida</taxon>
        <taxon>Araceae</taxon>
        <taxon>Lemnoideae</taxon>
        <taxon>Spirodela</taxon>
    </lineage>
</organism>